<evidence type="ECO:0000256" key="1">
    <source>
        <dbReference type="SAM" id="MobiDB-lite"/>
    </source>
</evidence>
<reference evidence="2 3" key="1">
    <citation type="submission" date="2023-08" db="EMBL/GenBank/DDBJ databases">
        <authorList>
            <person name="Palmer J.M."/>
        </authorList>
    </citation>
    <scope>NUCLEOTIDE SEQUENCE [LARGE SCALE GENOMIC DNA]</scope>
    <source>
        <strain evidence="2 3">TWF481</strain>
    </source>
</reference>
<name>A0AAV9WNQ9_9PEZI</name>
<dbReference type="EMBL" id="JAVHJL010000001">
    <property type="protein sequence ID" value="KAK6511927.1"/>
    <property type="molecule type" value="Genomic_DNA"/>
</dbReference>
<proteinExistence type="predicted"/>
<feature type="region of interest" description="Disordered" evidence="1">
    <location>
        <begin position="1"/>
        <end position="93"/>
    </location>
</feature>
<accession>A0AAV9WNQ9</accession>
<dbReference type="AlphaFoldDB" id="A0AAV9WNQ9"/>
<dbReference type="Proteomes" id="UP001370758">
    <property type="component" value="Unassembled WGS sequence"/>
</dbReference>
<feature type="compositionally biased region" description="Polar residues" evidence="1">
    <location>
        <begin position="83"/>
        <end position="93"/>
    </location>
</feature>
<feature type="compositionally biased region" description="Basic and acidic residues" evidence="1">
    <location>
        <begin position="1"/>
        <end position="10"/>
    </location>
</feature>
<comment type="caution">
    <text evidence="2">The sequence shown here is derived from an EMBL/GenBank/DDBJ whole genome shotgun (WGS) entry which is preliminary data.</text>
</comment>
<keyword evidence="3" id="KW-1185">Reference proteome</keyword>
<sequence>MGCPCSKEDDQPPGESSQTANPNYGMGRTLGSKSGGNEVQGAGPRAAAADAAARRHDAKLAAESRAKTKLKPQPNPEPASGGKVTNSDTLAWN</sequence>
<evidence type="ECO:0000313" key="2">
    <source>
        <dbReference type="EMBL" id="KAK6511927.1"/>
    </source>
</evidence>
<organism evidence="2 3">
    <name type="scientific">Arthrobotrys musiformis</name>
    <dbReference type="NCBI Taxonomy" id="47236"/>
    <lineage>
        <taxon>Eukaryota</taxon>
        <taxon>Fungi</taxon>
        <taxon>Dikarya</taxon>
        <taxon>Ascomycota</taxon>
        <taxon>Pezizomycotina</taxon>
        <taxon>Orbiliomycetes</taxon>
        <taxon>Orbiliales</taxon>
        <taxon>Orbiliaceae</taxon>
        <taxon>Arthrobotrys</taxon>
    </lineage>
</organism>
<gene>
    <name evidence="2" type="ORF">TWF481_000831</name>
</gene>
<feature type="compositionally biased region" description="Low complexity" evidence="1">
    <location>
        <begin position="42"/>
        <end position="51"/>
    </location>
</feature>
<protein>
    <submittedName>
        <fullName evidence="2">Uncharacterized protein</fullName>
    </submittedName>
</protein>
<evidence type="ECO:0000313" key="3">
    <source>
        <dbReference type="Proteomes" id="UP001370758"/>
    </source>
</evidence>
<feature type="compositionally biased region" description="Basic and acidic residues" evidence="1">
    <location>
        <begin position="52"/>
        <end position="66"/>
    </location>
</feature>